<organism evidence="5 6">
    <name type="scientific">Gordonia jinghuaiqii</name>
    <dbReference type="NCBI Taxonomy" id="2758710"/>
    <lineage>
        <taxon>Bacteria</taxon>
        <taxon>Bacillati</taxon>
        <taxon>Actinomycetota</taxon>
        <taxon>Actinomycetes</taxon>
        <taxon>Mycobacteriales</taxon>
        <taxon>Gordoniaceae</taxon>
        <taxon>Gordonia</taxon>
    </lineage>
</organism>
<protein>
    <submittedName>
        <fullName evidence="5">AMP-binding protein</fullName>
    </submittedName>
</protein>
<dbReference type="Gene3D" id="3.40.50.12780">
    <property type="entry name" value="N-terminal domain of ligase-like"/>
    <property type="match status" value="1"/>
</dbReference>
<feature type="domain" description="AMP-dependent synthetase/ligase" evidence="3">
    <location>
        <begin position="37"/>
        <end position="385"/>
    </location>
</feature>
<dbReference type="RefSeq" id="WP_219851532.1">
    <property type="nucleotide sequence ID" value="NZ_CP059491.1"/>
</dbReference>
<evidence type="ECO:0000313" key="6">
    <source>
        <dbReference type="Proteomes" id="UP000515663"/>
    </source>
</evidence>
<dbReference type="InterPro" id="IPR045851">
    <property type="entry name" value="AMP-bd_C_sf"/>
</dbReference>
<dbReference type="KEGG" id="gji:H1R19_05770"/>
<dbReference type="PROSITE" id="PS00455">
    <property type="entry name" value="AMP_BINDING"/>
    <property type="match status" value="1"/>
</dbReference>
<dbReference type="Pfam" id="PF13193">
    <property type="entry name" value="AMP-binding_C"/>
    <property type="match status" value="1"/>
</dbReference>
<dbReference type="Proteomes" id="UP000515663">
    <property type="component" value="Chromosome"/>
</dbReference>
<feature type="domain" description="AMP-binding enzyme C-terminal" evidence="4">
    <location>
        <begin position="434"/>
        <end position="498"/>
    </location>
</feature>
<evidence type="ECO:0000256" key="2">
    <source>
        <dbReference type="ARBA" id="ARBA00022598"/>
    </source>
</evidence>
<dbReference type="GO" id="GO:0006631">
    <property type="term" value="P:fatty acid metabolic process"/>
    <property type="evidence" value="ECO:0007669"/>
    <property type="project" value="TreeGrafter"/>
</dbReference>
<comment type="similarity">
    <text evidence="1">Belongs to the ATP-dependent AMP-binding enzyme family.</text>
</comment>
<dbReference type="InterPro" id="IPR025110">
    <property type="entry name" value="AMP-bd_C"/>
</dbReference>
<dbReference type="AlphaFoldDB" id="A0A7D7R0R9"/>
<dbReference type="PANTHER" id="PTHR43201:SF5">
    <property type="entry name" value="MEDIUM-CHAIN ACYL-COA LIGASE ACSF2, MITOCHONDRIAL"/>
    <property type="match status" value="1"/>
</dbReference>
<gene>
    <name evidence="5" type="ORF">H1R19_05770</name>
</gene>
<accession>A0A7D7R0R9</accession>
<name>A0A7D7R0R9_9ACTN</name>
<dbReference type="InterPro" id="IPR000873">
    <property type="entry name" value="AMP-dep_synth/lig_dom"/>
</dbReference>
<dbReference type="SUPFAM" id="SSF56801">
    <property type="entry name" value="Acetyl-CoA synthetase-like"/>
    <property type="match status" value="1"/>
</dbReference>
<proteinExistence type="inferred from homology"/>
<dbReference type="EMBL" id="CP059491">
    <property type="protein sequence ID" value="QMT03749.1"/>
    <property type="molecule type" value="Genomic_DNA"/>
</dbReference>
<evidence type="ECO:0000256" key="1">
    <source>
        <dbReference type="ARBA" id="ARBA00006432"/>
    </source>
</evidence>
<dbReference type="InterPro" id="IPR042099">
    <property type="entry name" value="ANL_N_sf"/>
</dbReference>
<sequence length="532" mass="57091">MTREIIWGEDVVDGHYAGHPGRVYAQTPSSLVEVLNSAGRWEGRDYLVQGDRRISHPQFRDAVPAAAALLAAAGVTPGDRVMLHCYNRPEFALATWATWWLGAVPVYANRWWSAGEIAHAVDVTAPALILADAPSNMPPGSAVRDLAELESCWEATRSVEPASGIDLDSTALILFTSGSSGAPKAVQLSVRSVIANQHNLLARSRRLPQHLDADAPQTVTLVCTPLFHIGGVSNILTNLIIGGRLVLTEGKFDAGEILDLIEAERVQSWGGVPTMAVRLLEHPEFADHDLSSLRSFPLGGAPLPAALLERMVAKLPQLKKRGLANTWGMTETGGFMTVAGNADLEQRPGTVGRPYPVVEMRIDNPDETGSGEVLVRAPTIMLGYLGIDDGTVDADGWLHTGDLGHLDADGYLFLDGRSKDIVIRGGENIACVHVEQALLSHPAVVEAAVFGIPHDDLGEELAAAITHRAGRPVTSEELVAHCRKTLAYFEVPSQWQIGEAPLPTLAGEKLNKKAIRATFIETAASEQPTKEA</sequence>
<dbReference type="GO" id="GO:0031956">
    <property type="term" value="F:medium-chain fatty acid-CoA ligase activity"/>
    <property type="evidence" value="ECO:0007669"/>
    <property type="project" value="TreeGrafter"/>
</dbReference>
<evidence type="ECO:0000313" key="5">
    <source>
        <dbReference type="EMBL" id="QMT03749.1"/>
    </source>
</evidence>
<reference evidence="6" key="1">
    <citation type="submission" date="2020-07" db="EMBL/GenBank/DDBJ databases">
        <title>novel species isolated from the respiratory tract of Marmot.</title>
        <authorList>
            <person name="Zhang G."/>
        </authorList>
    </citation>
    <scope>NUCLEOTIDE SEQUENCE [LARGE SCALE GENOMIC DNA]</scope>
    <source>
        <strain evidence="6">686</strain>
    </source>
</reference>
<evidence type="ECO:0000259" key="3">
    <source>
        <dbReference type="Pfam" id="PF00501"/>
    </source>
</evidence>
<keyword evidence="6" id="KW-1185">Reference proteome</keyword>
<dbReference type="Pfam" id="PF00501">
    <property type="entry name" value="AMP-binding"/>
    <property type="match status" value="1"/>
</dbReference>
<dbReference type="PANTHER" id="PTHR43201">
    <property type="entry name" value="ACYL-COA SYNTHETASE"/>
    <property type="match status" value="1"/>
</dbReference>
<evidence type="ECO:0000259" key="4">
    <source>
        <dbReference type="Pfam" id="PF13193"/>
    </source>
</evidence>
<dbReference type="InterPro" id="IPR020845">
    <property type="entry name" value="AMP-binding_CS"/>
</dbReference>
<keyword evidence="2" id="KW-0436">Ligase</keyword>
<dbReference type="Gene3D" id="3.30.300.30">
    <property type="match status" value="1"/>
</dbReference>